<dbReference type="InterPro" id="IPR000924">
    <property type="entry name" value="Glu/Gln-tRNA-synth"/>
</dbReference>
<reference evidence="10 11" key="1">
    <citation type="submission" date="2019-09" db="EMBL/GenBank/DDBJ databases">
        <title>Whole-genome sequence of the purple sulfur bacterium Thiohalocapsa marina DSM 19078.</title>
        <authorList>
            <person name="Kyndt J.A."/>
            <person name="Meyer T.E."/>
        </authorList>
    </citation>
    <scope>NUCLEOTIDE SEQUENCE [LARGE SCALE GENOMIC DNA]</scope>
    <source>
        <strain evidence="10 11">DSM 19078</strain>
    </source>
</reference>
<feature type="short sequence motif" description="'KMSKS' region" evidence="7">
    <location>
        <begin position="239"/>
        <end position="243"/>
    </location>
</feature>
<dbReference type="Pfam" id="PF00749">
    <property type="entry name" value="tRNA-synt_1c"/>
    <property type="match status" value="1"/>
</dbReference>
<evidence type="ECO:0000256" key="6">
    <source>
        <dbReference type="ARBA" id="ARBA00023146"/>
    </source>
</evidence>
<dbReference type="RefSeq" id="WP_150092339.1">
    <property type="nucleotide sequence ID" value="NZ_JBFUOH010000097.1"/>
</dbReference>
<dbReference type="InterPro" id="IPR020058">
    <property type="entry name" value="Glu/Gln-tRNA-synth_Ib_cat-dom"/>
</dbReference>
<evidence type="ECO:0000313" key="11">
    <source>
        <dbReference type="Proteomes" id="UP000322981"/>
    </source>
</evidence>
<comment type="function">
    <text evidence="7">Catalyzes the tRNA-independent activation of glutamate in presence of ATP and the subsequent transfer of glutamate onto a tRNA(Asp). Glutamate is transferred on the 2-amino-5-(4,5-dihydroxy-2-cyclopenten-1-yl) moiety of the queuosine in the wobble position of the QUC anticodon.</text>
</comment>
<protein>
    <recommendedName>
        <fullName evidence="7">Glutamyl-Q tRNA(Asp) synthetase</fullName>
        <shortName evidence="7">Glu-Q-RSs</shortName>
        <ecNumber evidence="7">6.1.1.-</ecNumber>
    </recommendedName>
</protein>
<evidence type="ECO:0000256" key="7">
    <source>
        <dbReference type="HAMAP-Rule" id="MF_01428"/>
    </source>
</evidence>
<dbReference type="NCBIfam" id="NF004315">
    <property type="entry name" value="PRK05710.1-4"/>
    <property type="match status" value="1"/>
</dbReference>
<dbReference type="NCBIfam" id="NF004314">
    <property type="entry name" value="PRK05710.1-3"/>
    <property type="match status" value="1"/>
</dbReference>
<feature type="domain" description="Glutamyl/glutaminyl-tRNA synthetase class Ib catalytic" evidence="9">
    <location>
        <begin position="11"/>
        <end position="242"/>
    </location>
</feature>
<evidence type="ECO:0000313" key="10">
    <source>
        <dbReference type="EMBL" id="KAA6185491.1"/>
    </source>
</evidence>
<dbReference type="PRINTS" id="PR00987">
    <property type="entry name" value="TRNASYNTHGLU"/>
</dbReference>
<dbReference type="Proteomes" id="UP000322981">
    <property type="component" value="Unassembled WGS sequence"/>
</dbReference>
<feature type="binding site" evidence="7">
    <location>
        <position position="107"/>
    </location>
    <ligand>
        <name>Zn(2+)</name>
        <dbReference type="ChEBI" id="CHEBI:29105"/>
    </ligand>
</feature>
<feature type="binding site" evidence="7">
    <location>
        <position position="201"/>
    </location>
    <ligand>
        <name>L-glutamate</name>
        <dbReference type="ChEBI" id="CHEBI:29985"/>
    </ligand>
</feature>
<feature type="binding site" evidence="7">
    <location>
        <position position="125"/>
    </location>
    <ligand>
        <name>Zn(2+)</name>
        <dbReference type="ChEBI" id="CHEBI:29105"/>
    </ligand>
</feature>
<evidence type="ECO:0000256" key="5">
    <source>
        <dbReference type="ARBA" id="ARBA00022840"/>
    </source>
</evidence>
<dbReference type="FunFam" id="3.40.50.620:FF:000093">
    <property type="entry name" value="Glutamyl-Q tRNA(Asp) synthetase"/>
    <property type="match status" value="1"/>
</dbReference>
<dbReference type="AlphaFoldDB" id="A0A5M8FQI4"/>
<dbReference type="EMBL" id="VWXX01000009">
    <property type="protein sequence ID" value="KAA6185491.1"/>
    <property type="molecule type" value="Genomic_DNA"/>
</dbReference>
<comment type="caution">
    <text evidence="10">The sequence shown here is derived from an EMBL/GenBank/DDBJ whole genome shotgun (WGS) entry which is preliminary data.</text>
</comment>
<evidence type="ECO:0000256" key="2">
    <source>
        <dbReference type="ARBA" id="ARBA00022723"/>
    </source>
</evidence>
<organism evidence="10 11">
    <name type="scientific">Thiohalocapsa marina</name>
    <dbReference type="NCBI Taxonomy" id="424902"/>
    <lineage>
        <taxon>Bacteria</taxon>
        <taxon>Pseudomonadati</taxon>
        <taxon>Pseudomonadota</taxon>
        <taxon>Gammaproteobacteria</taxon>
        <taxon>Chromatiales</taxon>
        <taxon>Chromatiaceae</taxon>
        <taxon>Thiohalocapsa</taxon>
    </lineage>
</organism>
<proteinExistence type="inferred from homology"/>
<dbReference type="Gene3D" id="3.40.50.620">
    <property type="entry name" value="HUPs"/>
    <property type="match status" value="1"/>
</dbReference>
<dbReference type="GO" id="GO:0006400">
    <property type="term" value="P:tRNA modification"/>
    <property type="evidence" value="ECO:0007669"/>
    <property type="project" value="InterPro"/>
</dbReference>
<keyword evidence="6 7" id="KW-0030">Aminoacyl-tRNA synthetase</keyword>
<dbReference type="EC" id="6.1.1.-" evidence="7"/>
<dbReference type="OrthoDB" id="9807503at2"/>
<dbReference type="InterPro" id="IPR022380">
    <property type="entry name" value="Glu-Q_tRNA(Asp)_Synthase"/>
</dbReference>
<comment type="cofactor">
    <cofactor evidence="7">
        <name>Zn(2+)</name>
        <dbReference type="ChEBI" id="CHEBI:29105"/>
    </cofactor>
    <text evidence="7">Binds 1 zinc ion per subunit.</text>
</comment>
<accession>A0A5M8FQI4</accession>
<keyword evidence="1 7" id="KW-0436">Ligase</keyword>
<evidence type="ECO:0000256" key="8">
    <source>
        <dbReference type="RuleBase" id="RU363037"/>
    </source>
</evidence>
<dbReference type="GO" id="GO:0005524">
    <property type="term" value="F:ATP binding"/>
    <property type="evidence" value="ECO:0007669"/>
    <property type="project" value="UniProtKB-KW"/>
</dbReference>
<dbReference type="SUPFAM" id="SSF52374">
    <property type="entry name" value="Nucleotidylyl transferase"/>
    <property type="match status" value="1"/>
</dbReference>
<dbReference type="HAMAP" id="MF_01428">
    <property type="entry name" value="Glu_Q_tRNA_synth"/>
    <property type="match status" value="1"/>
</dbReference>
<comment type="similarity">
    <text evidence="7">Belongs to the class-I aminoacyl-tRNA synthetase family. GluQ subfamily.</text>
</comment>
<dbReference type="PANTHER" id="PTHR43311">
    <property type="entry name" value="GLUTAMATE--TRNA LIGASE"/>
    <property type="match status" value="1"/>
</dbReference>
<keyword evidence="11" id="KW-1185">Reference proteome</keyword>
<evidence type="ECO:0000256" key="1">
    <source>
        <dbReference type="ARBA" id="ARBA00022598"/>
    </source>
</evidence>
<dbReference type="InterPro" id="IPR049940">
    <property type="entry name" value="GluQ/Sye"/>
</dbReference>
<keyword evidence="4 7" id="KW-0862">Zinc</keyword>
<feature type="binding site" evidence="7">
    <location>
        <position position="183"/>
    </location>
    <ligand>
        <name>L-glutamate</name>
        <dbReference type="ChEBI" id="CHEBI:29985"/>
    </ligand>
</feature>
<dbReference type="PANTHER" id="PTHR43311:SF1">
    <property type="entry name" value="GLUTAMYL-Q TRNA(ASP) SYNTHETASE"/>
    <property type="match status" value="1"/>
</dbReference>
<feature type="binding site" evidence="7">
    <location>
        <position position="49"/>
    </location>
    <ligand>
        <name>L-glutamate</name>
        <dbReference type="ChEBI" id="CHEBI:29985"/>
    </ligand>
</feature>
<feature type="binding site" evidence="7">
    <location>
        <begin position="13"/>
        <end position="17"/>
    </location>
    <ligand>
        <name>L-glutamate</name>
        <dbReference type="ChEBI" id="CHEBI:29985"/>
    </ligand>
</feature>
<dbReference type="InterPro" id="IPR014729">
    <property type="entry name" value="Rossmann-like_a/b/a_fold"/>
</dbReference>
<keyword evidence="8" id="KW-0648">Protein biosynthesis</keyword>
<feature type="binding site" evidence="7">
    <location>
        <position position="105"/>
    </location>
    <ligand>
        <name>Zn(2+)</name>
        <dbReference type="ChEBI" id="CHEBI:29105"/>
    </ligand>
</feature>
<name>A0A5M8FQI4_9GAMM</name>
<evidence type="ECO:0000259" key="9">
    <source>
        <dbReference type="Pfam" id="PF00749"/>
    </source>
</evidence>
<feature type="short sequence motif" description="'HIGH' region" evidence="7">
    <location>
        <begin position="16"/>
        <end position="26"/>
    </location>
</feature>
<feature type="binding site" evidence="7">
    <location>
        <position position="242"/>
    </location>
    <ligand>
        <name>ATP</name>
        <dbReference type="ChEBI" id="CHEBI:30616"/>
    </ligand>
</feature>
<dbReference type="GO" id="GO:0005829">
    <property type="term" value="C:cytosol"/>
    <property type="evidence" value="ECO:0007669"/>
    <property type="project" value="TreeGrafter"/>
</dbReference>
<dbReference type="GO" id="GO:0004818">
    <property type="term" value="F:glutamate-tRNA ligase activity"/>
    <property type="evidence" value="ECO:0007669"/>
    <property type="project" value="TreeGrafter"/>
</dbReference>
<feature type="binding site" evidence="7">
    <location>
        <position position="129"/>
    </location>
    <ligand>
        <name>Zn(2+)</name>
        <dbReference type="ChEBI" id="CHEBI:29105"/>
    </ligand>
</feature>
<dbReference type="GO" id="GO:0008270">
    <property type="term" value="F:zinc ion binding"/>
    <property type="evidence" value="ECO:0007669"/>
    <property type="project" value="UniProtKB-UniRule"/>
</dbReference>
<keyword evidence="3 7" id="KW-0547">Nucleotide-binding</keyword>
<sequence>MPAQPRDRCYRGRFAPSPTGPLHFGSLIAAVGSFADARAAGGVWLVRMDDLDRTREVPGTADAILRALERFGLHWDQSVCYQSRRTDRYAAALEQLRRQGLTYPCGCSRREIAAAGRAGPEGPIYPGTCRNGLPRNRQARAERLRVSDTPIALEDQIHGLVQQCLAADVGDFVLRRADGIHAYQLAVVVDDAEQRISHVVRGADLMLSTPRQVYLQQLLGLPRPAYAHLPLALDAHGRKLSKSLAAAPVDPADPVPALLRAWRFLGQPSLPEWPGSAAQFWQLAVPRWCLARVPRQPALPAASAR</sequence>
<dbReference type="NCBIfam" id="TIGR03838">
    <property type="entry name" value="queuosine_YadB"/>
    <property type="match status" value="1"/>
</dbReference>
<gene>
    <name evidence="7" type="primary">gluQ</name>
    <name evidence="10" type="ORF">F2Q65_08390</name>
</gene>
<keyword evidence="5 7" id="KW-0067">ATP-binding</keyword>
<keyword evidence="2 7" id="KW-0479">Metal-binding</keyword>
<evidence type="ECO:0000256" key="3">
    <source>
        <dbReference type="ARBA" id="ARBA00022741"/>
    </source>
</evidence>
<evidence type="ECO:0000256" key="4">
    <source>
        <dbReference type="ARBA" id="ARBA00022833"/>
    </source>
</evidence>
<dbReference type="GO" id="GO:0006424">
    <property type="term" value="P:glutamyl-tRNA aminoacylation"/>
    <property type="evidence" value="ECO:0007669"/>
    <property type="project" value="InterPro"/>
</dbReference>